<protein>
    <submittedName>
        <fullName evidence="1">Uncharacterized protein</fullName>
    </submittedName>
</protein>
<evidence type="ECO:0000313" key="2">
    <source>
        <dbReference type="Proteomes" id="UP001497535"/>
    </source>
</evidence>
<dbReference type="Proteomes" id="UP001497535">
    <property type="component" value="Unassembled WGS sequence"/>
</dbReference>
<evidence type="ECO:0000313" key="1">
    <source>
        <dbReference type="EMBL" id="CAK5089611.1"/>
    </source>
</evidence>
<proteinExistence type="predicted"/>
<comment type="caution">
    <text evidence="1">The sequence shown here is derived from an EMBL/GenBank/DDBJ whole genome shotgun (WGS) entry which is preliminary data.</text>
</comment>
<keyword evidence="2" id="KW-1185">Reference proteome</keyword>
<reference evidence="1" key="1">
    <citation type="submission" date="2023-11" db="EMBL/GenBank/DDBJ databases">
        <authorList>
            <person name="Poullet M."/>
        </authorList>
    </citation>
    <scope>NUCLEOTIDE SEQUENCE</scope>
    <source>
        <strain evidence="1">E1834</strain>
    </source>
</reference>
<organism evidence="1 2">
    <name type="scientific">Meloidogyne enterolobii</name>
    <name type="common">Root-knot nematode worm</name>
    <name type="synonym">Meloidogyne mayaguensis</name>
    <dbReference type="NCBI Taxonomy" id="390850"/>
    <lineage>
        <taxon>Eukaryota</taxon>
        <taxon>Metazoa</taxon>
        <taxon>Ecdysozoa</taxon>
        <taxon>Nematoda</taxon>
        <taxon>Chromadorea</taxon>
        <taxon>Rhabditida</taxon>
        <taxon>Tylenchina</taxon>
        <taxon>Tylenchomorpha</taxon>
        <taxon>Tylenchoidea</taxon>
        <taxon>Meloidogynidae</taxon>
        <taxon>Meloidogyninae</taxon>
        <taxon>Meloidogyne</taxon>
    </lineage>
</organism>
<sequence length="68" mass="7734">MSILGFLVLSVLSKLYIILEALFVINSICSENLRLGENKIPRSLTTSFLVSMVIPSIEYSFLWFPLPR</sequence>
<name>A0ACB1AH12_MELEN</name>
<dbReference type="EMBL" id="CAVMJV010000078">
    <property type="protein sequence ID" value="CAK5089611.1"/>
    <property type="molecule type" value="Genomic_DNA"/>
</dbReference>
<gene>
    <name evidence="1" type="ORF">MENTE1834_LOCUS37334</name>
</gene>
<accession>A0ACB1AH12</accession>